<evidence type="ECO:0000313" key="16">
    <source>
        <dbReference type="Proteomes" id="UP000092840"/>
    </source>
</evidence>
<keyword evidence="9" id="KW-0175">Coiled coil</keyword>
<keyword evidence="3 10" id="KW-0812">Transmembrane</keyword>
<dbReference type="Pfam" id="PF00672">
    <property type="entry name" value="HAMP"/>
    <property type="match status" value="1"/>
</dbReference>
<gene>
    <name evidence="14" type="primary">pctB_1</name>
    <name evidence="15" type="synonym">pctB_3</name>
    <name evidence="14" type="ORF">MGA5115_00027</name>
    <name evidence="15" type="ORF">MGA5116_01588</name>
</gene>
<sequence length="773" mass="84639">MSIKLKTILILVITTIISLALLTTVLVMQMKKDATVALEQAAADRLIAIREAKKSSLEDYLNTINDQLLSESSSPLIIEATRAFTQAYKNYSSQTNVSRDSQFKAVKNYYQQSFLTTFKYNNPGESLSLDPLYTSLSDSALALQQQYISANKHPLGSKHLLDATDQKTDYDQVHSTYHPYFRNFLEHFGFYDIFVVSAETSDVVYSVYKEADFATSLKDGPYKNSGLAQAYQAAMSLDQGESAITQFQAYLPSYNSYASFIASPIFDKGQRVGILIFQMPIDGINNIMTSNHNWQQSGLGESGETYLVNQKSKAITVSRFLIEDADGFSQALRNGDTSNDVVNAIVKRNSNIGLQVINTESVRLGLSGQTGYNIINDYRNVPVISAFTPVQFKGLKWVLLSEIDTEEAFATITDLTHSIIISALITLTIFSLLAVLIGIVFSRKLVQPILNLNSIIRDVVDTKDLSIRVPVRGKDEVAQISHNFNGLIEAFDSVIKEIKGATNDVDESAKHLGVISDQTQQNMHQQLVESEQLATAMNQMTATVNDIASNAAQAAESAKKADEATAIGRDKLEHTEQHLQGLNNEIKQSADIINQLSNDSQRIANILNVISDISEQTNLLALNAAIEAARAGEQGRGFAVVADEVRTLAARTQESTLQIDDIIKVLQSSSEKAVNAMTINAQHAEETMSQARTVCEALDVVASNVSNMTDVNIQIASAAEEQTLVANEINSSVDQIVHIGKTSNEGAAQVAQTSQQLAQLSHSLKSQCITFKS</sequence>
<dbReference type="PROSITE" id="PS50111">
    <property type="entry name" value="CHEMOTAXIS_TRANSDUC_2"/>
    <property type="match status" value="1"/>
</dbReference>
<evidence type="ECO:0000313" key="14">
    <source>
        <dbReference type="EMBL" id="SBT15953.1"/>
    </source>
</evidence>
<dbReference type="Proteomes" id="UP000092840">
    <property type="component" value="Unassembled WGS sequence"/>
</dbReference>
<dbReference type="AlphaFoldDB" id="A0A1C3JL48"/>
<dbReference type="SMART" id="SM00304">
    <property type="entry name" value="HAMP"/>
    <property type="match status" value="1"/>
</dbReference>
<dbReference type="SUPFAM" id="SSF58104">
    <property type="entry name" value="Methyl-accepting chemotaxis protein (MCP) signaling domain"/>
    <property type="match status" value="1"/>
</dbReference>
<dbReference type="EMBL" id="FLRA01000001">
    <property type="protein sequence ID" value="SBT15953.1"/>
    <property type="molecule type" value="Genomic_DNA"/>
</dbReference>
<evidence type="ECO:0000256" key="9">
    <source>
        <dbReference type="SAM" id="Coils"/>
    </source>
</evidence>
<keyword evidence="2" id="KW-1003">Cell membrane</keyword>
<accession>A0A1C3JL48</accession>
<dbReference type="PROSITE" id="PS50192">
    <property type="entry name" value="T_SNARE"/>
    <property type="match status" value="1"/>
</dbReference>
<comment type="subcellular location">
    <subcellularLocation>
        <location evidence="1">Cell inner membrane</location>
        <topology evidence="1">Multi-pass membrane protein</topology>
    </subcellularLocation>
</comment>
<dbReference type="InterPro" id="IPR003660">
    <property type="entry name" value="HAMP_dom"/>
</dbReference>
<feature type="domain" description="T-SNARE coiled-coil homology" evidence="12">
    <location>
        <begin position="688"/>
        <end position="750"/>
    </location>
</feature>
<feature type="domain" description="Methyl-accepting transducer" evidence="11">
    <location>
        <begin position="501"/>
        <end position="737"/>
    </location>
</feature>
<keyword evidence="4 10" id="KW-1133">Transmembrane helix</keyword>
<dbReference type="GO" id="GO:0007165">
    <property type="term" value="P:signal transduction"/>
    <property type="evidence" value="ECO:0007669"/>
    <property type="project" value="UniProtKB-KW"/>
</dbReference>
<evidence type="ECO:0000256" key="6">
    <source>
        <dbReference type="ARBA" id="ARBA00023224"/>
    </source>
</evidence>
<evidence type="ECO:0000256" key="3">
    <source>
        <dbReference type="ARBA" id="ARBA00022692"/>
    </source>
</evidence>
<evidence type="ECO:0000256" key="4">
    <source>
        <dbReference type="ARBA" id="ARBA00022989"/>
    </source>
</evidence>
<reference evidence="15 16" key="2">
    <citation type="submission" date="2016-06" db="EMBL/GenBank/DDBJ databases">
        <authorList>
            <person name="Rodrigo-Torres L."/>
            <person name="Arahal D.R."/>
        </authorList>
    </citation>
    <scope>NUCLEOTIDE SEQUENCE [LARGE SCALE GENOMIC DNA]</scope>
    <source>
        <strain evidence="15 16">CECT 5116</strain>
    </source>
</reference>
<dbReference type="RefSeq" id="WP_067029971.1">
    <property type="nucleotide sequence ID" value="NZ_FLRA01000001.1"/>
</dbReference>
<feature type="coiled-coil region" evidence="9">
    <location>
        <begin position="572"/>
        <end position="599"/>
    </location>
</feature>
<dbReference type="Gene3D" id="1.10.287.950">
    <property type="entry name" value="Methyl-accepting chemotaxis protein"/>
    <property type="match status" value="1"/>
</dbReference>
<dbReference type="PANTHER" id="PTHR32089:SF119">
    <property type="entry name" value="METHYL-ACCEPTING CHEMOTAXIS PROTEIN CTPL"/>
    <property type="match status" value="1"/>
</dbReference>
<organism evidence="14 17">
    <name type="scientific">Marinomonas gallaica</name>
    <dbReference type="NCBI Taxonomy" id="1806667"/>
    <lineage>
        <taxon>Bacteria</taxon>
        <taxon>Pseudomonadati</taxon>
        <taxon>Pseudomonadota</taxon>
        <taxon>Gammaproteobacteria</taxon>
        <taxon>Oceanospirillales</taxon>
        <taxon>Oceanospirillaceae</taxon>
        <taxon>Marinomonas</taxon>
    </lineage>
</organism>
<keyword evidence="6 8" id="KW-0807">Transducer</keyword>
<evidence type="ECO:0000256" key="2">
    <source>
        <dbReference type="ARBA" id="ARBA00022519"/>
    </source>
</evidence>
<name>A0A1C3JL48_9GAMM</name>
<evidence type="ECO:0000313" key="15">
    <source>
        <dbReference type="EMBL" id="SBT21001.1"/>
    </source>
</evidence>
<proteinExistence type="inferred from homology"/>
<dbReference type="InterPro" id="IPR000727">
    <property type="entry name" value="T_SNARE_dom"/>
</dbReference>
<evidence type="ECO:0000259" key="11">
    <source>
        <dbReference type="PROSITE" id="PS50111"/>
    </source>
</evidence>
<evidence type="ECO:0000256" key="8">
    <source>
        <dbReference type="PROSITE-ProRule" id="PRU00284"/>
    </source>
</evidence>
<evidence type="ECO:0000256" key="5">
    <source>
        <dbReference type="ARBA" id="ARBA00023136"/>
    </source>
</evidence>
<keyword evidence="16" id="KW-1185">Reference proteome</keyword>
<dbReference type="EMBL" id="FLRB01000011">
    <property type="protein sequence ID" value="SBT21001.1"/>
    <property type="molecule type" value="Genomic_DNA"/>
</dbReference>
<keyword evidence="2" id="KW-0997">Cell inner membrane</keyword>
<protein>
    <submittedName>
        <fullName evidence="14">Methyl-accepting chemotaxis protein PctB</fullName>
    </submittedName>
</protein>
<evidence type="ECO:0000259" key="12">
    <source>
        <dbReference type="PROSITE" id="PS50192"/>
    </source>
</evidence>
<dbReference type="GO" id="GO:0005886">
    <property type="term" value="C:plasma membrane"/>
    <property type="evidence" value="ECO:0007669"/>
    <property type="project" value="UniProtKB-SubCell"/>
</dbReference>
<dbReference type="CDD" id="cd11386">
    <property type="entry name" value="MCP_signal"/>
    <property type="match status" value="1"/>
</dbReference>
<keyword evidence="5 10" id="KW-0472">Membrane</keyword>
<dbReference type="PROSITE" id="PS50885">
    <property type="entry name" value="HAMP"/>
    <property type="match status" value="1"/>
</dbReference>
<dbReference type="Pfam" id="PF00015">
    <property type="entry name" value="MCPsignal"/>
    <property type="match status" value="1"/>
</dbReference>
<dbReference type="SMART" id="SM00283">
    <property type="entry name" value="MA"/>
    <property type="match status" value="1"/>
</dbReference>
<dbReference type="InterPro" id="IPR004089">
    <property type="entry name" value="MCPsignal_dom"/>
</dbReference>
<evidence type="ECO:0000313" key="17">
    <source>
        <dbReference type="Proteomes" id="UP000092871"/>
    </source>
</evidence>
<evidence type="ECO:0000256" key="10">
    <source>
        <dbReference type="SAM" id="Phobius"/>
    </source>
</evidence>
<feature type="transmembrane region" description="Helical" evidence="10">
    <location>
        <begin position="419"/>
        <end position="441"/>
    </location>
</feature>
<evidence type="ECO:0000256" key="1">
    <source>
        <dbReference type="ARBA" id="ARBA00004429"/>
    </source>
</evidence>
<reference evidence="14 17" key="1">
    <citation type="submission" date="2016-06" db="EMBL/GenBank/DDBJ databases">
        <authorList>
            <person name="Kjaerup R.B."/>
            <person name="Dalgaard T.S."/>
            <person name="Juul-Madsen H.R."/>
        </authorList>
    </citation>
    <scope>NUCLEOTIDE SEQUENCE [LARGE SCALE GENOMIC DNA]</scope>
    <source>
        <strain evidence="14 17">CECT 5115</strain>
    </source>
</reference>
<evidence type="ECO:0000259" key="13">
    <source>
        <dbReference type="PROSITE" id="PS50885"/>
    </source>
</evidence>
<dbReference type="GO" id="GO:0006935">
    <property type="term" value="P:chemotaxis"/>
    <property type="evidence" value="ECO:0007669"/>
    <property type="project" value="UniProtKB-ARBA"/>
</dbReference>
<dbReference type="Proteomes" id="UP000092871">
    <property type="component" value="Unassembled WGS sequence"/>
</dbReference>
<dbReference type="PANTHER" id="PTHR32089">
    <property type="entry name" value="METHYL-ACCEPTING CHEMOTAXIS PROTEIN MCPB"/>
    <property type="match status" value="1"/>
</dbReference>
<dbReference type="CDD" id="cd06225">
    <property type="entry name" value="HAMP"/>
    <property type="match status" value="1"/>
</dbReference>
<evidence type="ECO:0000256" key="7">
    <source>
        <dbReference type="ARBA" id="ARBA00029447"/>
    </source>
</evidence>
<dbReference type="Gene3D" id="3.30.450.20">
    <property type="entry name" value="PAS domain"/>
    <property type="match status" value="1"/>
</dbReference>
<dbReference type="FunFam" id="1.10.287.950:FF:000001">
    <property type="entry name" value="Methyl-accepting chemotaxis sensory transducer"/>
    <property type="match status" value="1"/>
</dbReference>
<comment type="similarity">
    <text evidence="7">Belongs to the methyl-accepting chemotaxis (MCP) protein family.</text>
</comment>
<feature type="transmembrane region" description="Helical" evidence="10">
    <location>
        <begin position="7"/>
        <end position="28"/>
    </location>
</feature>
<feature type="domain" description="HAMP" evidence="13">
    <location>
        <begin position="443"/>
        <end position="496"/>
    </location>
</feature>